<keyword evidence="5" id="KW-1185">Reference proteome</keyword>
<evidence type="ECO:0000259" key="2">
    <source>
        <dbReference type="Pfam" id="PF14341"/>
    </source>
</evidence>
<feature type="compositionally biased region" description="Low complexity" evidence="1">
    <location>
        <begin position="163"/>
        <end position="174"/>
    </location>
</feature>
<dbReference type="Pfam" id="PF23981">
    <property type="entry name" value="DUF7305"/>
    <property type="match status" value="1"/>
</dbReference>
<evidence type="ECO:0000256" key="1">
    <source>
        <dbReference type="SAM" id="MobiDB-lite"/>
    </source>
</evidence>
<dbReference type="Proteomes" id="UP000243406">
    <property type="component" value="Unassembled WGS sequence"/>
</dbReference>
<reference evidence="5" key="1">
    <citation type="submission" date="2017-02" db="EMBL/GenBank/DDBJ databases">
        <authorList>
            <person name="Varghese N."/>
            <person name="Submissions S."/>
        </authorList>
    </citation>
    <scope>NUCLEOTIDE SEQUENCE [LARGE SCALE GENOMIC DNA]</scope>
    <source>
        <strain evidence="5">ATCC 35199</strain>
    </source>
</reference>
<evidence type="ECO:0000313" key="5">
    <source>
        <dbReference type="Proteomes" id="UP000243406"/>
    </source>
</evidence>
<protein>
    <submittedName>
        <fullName evidence="4">PilX N-terminal</fullName>
    </submittedName>
</protein>
<evidence type="ECO:0000259" key="3">
    <source>
        <dbReference type="Pfam" id="PF23981"/>
    </source>
</evidence>
<feature type="region of interest" description="Disordered" evidence="1">
    <location>
        <begin position="162"/>
        <end position="184"/>
    </location>
</feature>
<dbReference type="InterPro" id="IPR025746">
    <property type="entry name" value="PilX_N_dom"/>
</dbReference>
<dbReference type="AlphaFoldDB" id="A0A1T5ASY9"/>
<dbReference type="RefSeq" id="WP_079589054.1">
    <property type="nucleotide sequence ID" value="NZ_FUYN01000002.1"/>
</dbReference>
<sequence length="373" mass="39610">MKKLNLKKRKGGALVFTLLVMLIMTILGTTLLQISLAENKMAIRDKNRIEAYYLARAGVETTAAYLIDNATPEADINQIVDKKSDEISYGKGTFNVELIKDPTAGSHSIIVKGTGTVNGVSENATLEVNIQGVPGGPAFEYGLFAMGNIYLSGSANIAGDTGSNGSIGQSNGQNRFNGDTDSNLNKQYPPPVFPTDPDTASNQSYGNNSNVSYNMSVNKIRTYNELSAGQNTELTINTGSNNPAKPAVLVVGTLNFPKSEIIVNGTNPLYIYVKKEATLSVVNSPGSSNKLFLFMADGASLQFGQGNNSFEGFIYGPGATLNINGGENISGGVIIKTFSVNGNFQLTDETSSVGGIDLGDLPVQIYKTVNWLD</sequence>
<proteinExistence type="predicted"/>
<accession>A0A1T5ASY9</accession>
<dbReference type="EMBL" id="FUYN01000002">
    <property type="protein sequence ID" value="SKB37713.1"/>
    <property type="molecule type" value="Genomic_DNA"/>
</dbReference>
<feature type="domain" description="Type 4 fimbrial biogenesis protein PilX N-terminal" evidence="2">
    <location>
        <begin position="10"/>
        <end position="59"/>
    </location>
</feature>
<evidence type="ECO:0000313" key="4">
    <source>
        <dbReference type="EMBL" id="SKB37713.1"/>
    </source>
</evidence>
<gene>
    <name evidence="4" type="ORF">SAMN02745120_1138</name>
</gene>
<dbReference type="Pfam" id="PF14341">
    <property type="entry name" value="PilX_N"/>
    <property type="match status" value="1"/>
</dbReference>
<feature type="domain" description="DUF7305" evidence="3">
    <location>
        <begin position="234"/>
        <end position="346"/>
    </location>
</feature>
<feature type="compositionally biased region" description="Polar residues" evidence="1">
    <location>
        <begin position="175"/>
        <end position="184"/>
    </location>
</feature>
<name>A0A1T5ASY9_9FIRM</name>
<dbReference type="InterPro" id="IPR055729">
    <property type="entry name" value="DUF7305"/>
</dbReference>
<organism evidence="4 5">
    <name type="scientific">Acetoanaerobium noterae</name>
    <dbReference type="NCBI Taxonomy" id="745369"/>
    <lineage>
        <taxon>Bacteria</taxon>
        <taxon>Bacillati</taxon>
        <taxon>Bacillota</taxon>
        <taxon>Clostridia</taxon>
        <taxon>Peptostreptococcales</taxon>
        <taxon>Filifactoraceae</taxon>
        <taxon>Acetoanaerobium</taxon>
    </lineage>
</organism>